<evidence type="ECO:0000313" key="6">
    <source>
        <dbReference type="EMBL" id="PBK04498.1"/>
    </source>
</evidence>
<evidence type="ECO:0000256" key="4">
    <source>
        <dbReference type="ARBA" id="ARBA00022989"/>
    </source>
</evidence>
<evidence type="ECO:0000256" key="3">
    <source>
        <dbReference type="ARBA" id="ARBA00022692"/>
    </source>
</evidence>
<evidence type="ECO:0000313" key="7">
    <source>
        <dbReference type="Proteomes" id="UP000242313"/>
    </source>
</evidence>
<comment type="caution">
    <text evidence="6">The sequence shown here is derived from an EMBL/GenBank/DDBJ whole genome shotgun (WGS) entry which is preliminary data.</text>
</comment>
<dbReference type="Pfam" id="PF06146">
    <property type="entry name" value="PsiE"/>
    <property type="match status" value="1"/>
</dbReference>
<dbReference type="AlphaFoldDB" id="A0A2A3MI55"/>
<accession>A0A2A3MI55</accession>
<organism evidence="6 7">
    <name type="scientific">Pseudomonas abyssi</name>
    <dbReference type="NCBI Taxonomy" id="170540"/>
    <lineage>
        <taxon>Bacteria</taxon>
        <taxon>Pseudomonadati</taxon>
        <taxon>Pseudomonadota</taxon>
        <taxon>Gammaproteobacteria</taxon>
        <taxon>Pseudomonadales</taxon>
        <taxon>Pseudomonadaceae</taxon>
        <taxon>Pseudomonas</taxon>
    </lineage>
</organism>
<comment type="subcellular location">
    <subcellularLocation>
        <location evidence="1">Cell membrane</location>
        <topology evidence="1">Multi-pass membrane protein</topology>
    </subcellularLocation>
</comment>
<accession>A0A395R9P6</accession>
<dbReference type="GO" id="GO:0005886">
    <property type="term" value="C:plasma membrane"/>
    <property type="evidence" value="ECO:0007669"/>
    <property type="project" value="UniProtKB-SubCell"/>
</dbReference>
<keyword evidence="5" id="KW-0472">Membrane</keyword>
<reference evidence="6 7" key="1">
    <citation type="submission" date="2017-09" db="EMBL/GenBank/DDBJ databases">
        <title>Pseudomonas abyssi sp. nov. isolated from Abyssopelagic Water.</title>
        <authorList>
            <person name="Wei Y."/>
        </authorList>
    </citation>
    <scope>NUCLEOTIDE SEQUENCE [LARGE SCALE GENOMIC DNA]</scope>
    <source>
        <strain evidence="6 7">MT5</strain>
    </source>
</reference>
<dbReference type="EMBL" id="NTMR01000011">
    <property type="protein sequence ID" value="PBK04498.1"/>
    <property type="molecule type" value="Genomic_DNA"/>
</dbReference>
<keyword evidence="7" id="KW-1185">Reference proteome</keyword>
<proteinExistence type="predicted"/>
<keyword evidence="2" id="KW-1003">Cell membrane</keyword>
<dbReference type="InterPro" id="IPR020948">
    <property type="entry name" value="P_starv_induced_PsiE-like"/>
</dbReference>
<evidence type="ECO:0000256" key="1">
    <source>
        <dbReference type="ARBA" id="ARBA00004651"/>
    </source>
</evidence>
<sequence>MGGRTAVGRRSDVKKEPHDELPLDDPDPIIRASHFAIRFAVKLLAILMVLVIFFGIADVVYVLYQRLTSEPMYLLDISDIFETFAAFLAVLVAIEIFVNIRIYLSSYELPVKLVVATALMAVARKIIVLDFEKIEALEVFSLGAVVLALGVTYCYMLHAQHRTG</sequence>
<protein>
    <submittedName>
        <fullName evidence="6">Uncharacterized protein</fullName>
    </submittedName>
</protein>
<evidence type="ECO:0000256" key="2">
    <source>
        <dbReference type="ARBA" id="ARBA00022475"/>
    </source>
</evidence>
<dbReference type="Proteomes" id="UP000242313">
    <property type="component" value="Unassembled WGS sequence"/>
</dbReference>
<evidence type="ECO:0000256" key="5">
    <source>
        <dbReference type="ARBA" id="ARBA00023136"/>
    </source>
</evidence>
<keyword evidence="3" id="KW-0812">Transmembrane</keyword>
<name>A0A2A3MI55_9PSED</name>
<keyword evidence="4" id="KW-1133">Transmembrane helix</keyword>
<gene>
    <name evidence="6" type="ORF">CNQ84_10375</name>
</gene>